<keyword evidence="3" id="KW-1185">Reference proteome</keyword>
<evidence type="ECO:0000313" key="2">
    <source>
        <dbReference type="EMBL" id="MFK9095529.1"/>
    </source>
</evidence>
<keyword evidence="1" id="KW-0812">Transmembrane</keyword>
<gene>
    <name evidence="2" type="ORF">ACJEBI_29325</name>
</gene>
<reference evidence="2 3" key="1">
    <citation type="submission" date="2024-11" db="EMBL/GenBank/DDBJ databases">
        <authorList>
            <person name="Lucas J.A."/>
        </authorList>
    </citation>
    <scope>NUCLEOTIDE SEQUENCE [LARGE SCALE GENOMIC DNA]</scope>
    <source>
        <strain evidence="2 3">Z 5.4</strain>
    </source>
</reference>
<feature type="transmembrane region" description="Helical" evidence="1">
    <location>
        <begin position="81"/>
        <end position="98"/>
    </location>
</feature>
<sequence>MSRKNNWIVIFIYNFMLFFTFYFSFRTLIEIAVTAESFPNSNYFIVLLSTIIGIGLLGLGVRRYIFISSKDEKERQKLRNMFLLTTPITFIIYMGLMINN</sequence>
<keyword evidence="1" id="KW-1133">Transmembrane helix</keyword>
<protein>
    <submittedName>
        <fullName evidence="2">Uncharacterized protein</fullName>
    </submittedName>
</protein>
<feature type="transmembrane region" description="Helical" evidence="1">
    <location>
        <begin position="41"/>
        <end position="61"/>
    </location>
</feature>
<comment type="caution">
    <text evidence="2">The sequence shown here is derived from an EMBL/GenBank/DDBJ whole genome shotgun (WGS) entry which is preliminary data.</text>
</comment>
<dbReference type="RefSeq" id="WP_406583907.1">
    <property type="nucleotide sequence ID" value="NZ_JBJHQH010000058.1"/>
</dbReference>
<evidence type="ECO:0000313" key="3">
    <source>
        <dbReference type="Proteomes" id="UP001623041"/>
    </source>
</evidence>
<dbReference type="EMBL" id="JBJHQH010000058">
    <property type="protein sequence ID" value="MFK9095529.1"/>
    <property type="molecule type" value="Genomic_DNA"/>
</dbReference>
<feature type="transmembrane region" description="Helical" evidence="1">
    <location>
        <begin position="7"/>
        <end position="29"/>
    </location>
</feature>
<keyword evidence="1" id="KW-0472">Membrane</keyword>
<evidence type="ECO:0000256" key="1">
    <source>
        <dbReference type="SAM" id="Phobius"/>
    </source>
</evidence>
<name>A0ABW8RS09_9BACI</name>
<proteinExistence type="predicted"/>
<dbReference type="Proteomes" id="UP001623041">
    <property type="component" value="Unassembled WGS sequence"/>
</dbReference>
<accession>A0ABW8RS09</accession>
<organism evidence="2 3">
    <name type="scientific">Bacillus salipaludis</name>
    <dbReference type="NCBI Taxonomy" id="2547811"/>
    <lineage>
        <taxon>Bacteria</taxon>
        <taxon>Bacillati</taxon>
        <taxon>Bacillota</taxon>
        <taxon>Bacilli</taxon>
        <taxon>Bacillales</taxon>
        <taxon>Bacillaceae</taxon>
        <taxon>Bacillus</taxon>
    </lineage>
</organism>